<organism evidence="1 2">
    <name type="scientific">Streptomyces jumonjinensis</name>
    <dbReference type="NCBI Taxonomy" id="1945"/>
    <lineage>
        <taxon>Bacteria</taxon>
        <taxon>Bacillati</taxon>
        <taxon>Actinomycetota</taxon>
        <taxon>Actinomycetes</taxon>
        <taxon>Kitasatosporales</taxon>
        <taxon>Streptomycetaceae</taxon>
        <taxon>Streptomyces</taxon>
    </lineage>
</organism>
<dbReference type="OrthoDB" id="2679623at2"/>
<keyword evidence="2" id="KW-1185">Reference proteome</keyword>
<gene>
    <name evidence="1" type="ORF">FF041_24425</name>
</gene>
<dbReference type="AlphaFoldDB" id="A0A646KLN2"/>
<dbReference type="InterPro" id="IPR010982">
    <property type="entry name" value="Lambda_DNA-bd_dom_sf"/>
</dbReference>
<dbReference type="RefSeq" id="WP_153487359.1">
    <property type="nucleotide sequence ID" value="NZ_JBEPDZ010000042.1"/>
</dbReference>
<name>A0A646KLN2_STRJU</name>
<dbReference type="Gene3D" id="1.10.260.40">
    <property type="entry name" value="lambda repressor-like DNA-binding domains"/>
    <property type="match status" value="1"/>
</dbReference>
<comment type="caution">
    <text evidence="1">The sequence shown here is derived from an EMBL/GenBank/DDBJ whole genome shotgun (WGS) entry which is preliminary data.</text>
</comment>
<evidence type="ECO:0000313" key="2">
    <source>
        <dbReference type="Proteomes" id="UP000419138"/>
    </source>
</evidence>
<reference evidence="1 2" key="1">
    <citation type="submission" date="2019-05" db="EMBL/GenBank/DDBJ databases">
        <title>Comparative genomics and metabolomics analyses of clavulanic acid producing Streptomyces species provides insight into specialized metabolism and evolution of beta-lactam biosynthetic gene clusters.</title>
        <authorList>
            <person name="Moore M.A."/>
            <person name="Cruz-Morales P."/>
            <person name="Barona Gomez F."/>
            <person name="Kapil T."/>
        </authorList>
    </citation>
    <scope>NUCLEOTIDE SEQUENCE [LARGE SCALE GENOMIC DNA]</scope>
    <source>
        <strain evidence="1 2">NRRL 5741</strain>
    </source>
</reference>
<evidence type="ECO:0000313" key="1">
    <source>
        <dbReference type="EMBL" id="MQT03222.1"/>
    </source>
</evidence>
<proteinExistence type="predicted"/>
<dbReference type="Proteomes" id="UP000419138">
    <property type="component" value="Unassembled WGS sequence"/>
</dbReference>
<sequence>MVSVADRSSGHGPTADLAERVQRLIELRTPAGSRRPSYDQIARSINDTAGRNVISGAYIWELATGKTTNPRIHHLEALAGWGGTDVRYFFDDAYASRVEPQLNLLWRLKASGVLNVALRAQGLSHSSREQVGTMVDHLRSLEGLKEPDDAPDLPAFD</sequence>
<dbReference type="GO" id="GO:0003677">
    <property type="term" value="F:DNA binding"/>
    <property type="evidence" value="ECO:0007669"/>
    <property type="project" value="InterPro"/>
</dbReference>
<protein>
    <submittedName>
        <fullName evidence="1">XRE family transcriptional regulator</fullName>
    </submittedName>
</protein>
<accession>A0A646KLN2</accession>
<dbReference type="EMBL" id="VCLA01000166">
    <property type="protein sequence ID" value="MQT03222.1"/>
    <property type="molecule type" value="Genomic_DNA"/>
</dbReference>